<evidence type="ECO:0000313" key="2">
    <source>
        <dbReference type="Proteomes" id="UP000821865"/>
    </source>
</evidence>
<dbReference type="EMBL" id="CM023476">
    <property type="protein sequence ID" value="KAH7941491.1"/>
    <property type="molecule type" value="Genomic_DNA"/>
</dbReference>
<keyword evidence="2" id="KW-1185">Reference proteome</keyword>
<proteinExistence type="predicted"/>
<dbReference type="Proteomes" id="UP000821865">
    <property type="component" value="Chromosome 7"/>
</dbReference>
<reference evidence="1" key="1">
    <citation type="submission" date="2020-05" db="EMBL/GenBank/DDBJ databases">
        <title>Large-scale comparative analyses of tick genomes elucidate their genetic diversity and vector capacities.</title>
        <authorList>
            <person name="Jia N."/>
            <person name="Wang J."/>
            <person name="Shi W."/>
            <person name="Du L."/>
            <person name="Sun Y."/>
            <person name="Zhan W."/>
            <person name="Jiang J."/>
            <person name="Wang Q."/>
            <person name="Zhang B."/>
            <person name="Ji P."/>
            <person name="Sakyi L.B."/>
            <person name="Cui X."/>
            <person name="Yuan T."/>
            <person name="Jiang B."/>
            <person name="Yang W."/>
            <person name="Lam T.T.-Y."/>
            <person name="Chang Q."/>
            <person name="Ding S."/>
            <person name="Wang X."/>
            <person name="Zhu J."/>
            <person name="Ruan X."/>
            <person name="Zhao L."/>
            <person name="Wei J."/>
            <person name="Que T."/>
            <person name="Du C."/>
            <person name="Cheng J."/>
            <person name="Dai P."/>
            <person name="Han X."/>
            <person name="Huang E."/>
            <person name="Gao Y."/>
            <person name="Liu J."/>
            <person name="Shao H."/>
            <person name="Ye R."/>
            <person name="Li L."/>
            <person name="Wei W."/>
            <person name="Wang X."/>
            <person name="Wang C."/>
            <person name="Yang T."/>
            <person name="Huo Q."/>
            <person name="Li W."/>
            <person name="Guo W."/>
            <person name="Chen H."/>
            <person name="Zhou L."/>
            <person name="Ni X."/>
            <person name="Tian J."/>
            <person name="Zhou Y."/>
            <person name="Sheng Y."/>
            <person name="Liu T."/>
            <person name="Pan Y."/>
            <person name="Xia L."/>
            <person name="Li J."/>
            <person name="Zhao F."/>
            <person name="Cao W."/>
        </authorList>
    </citation>
    <scope>NUCLEOTIDE SEQUENCE</scope>
    <source>
        <strain evidence="1">Dsil-2018</strain>
    </source>
</reference>
<accession>A0ACB8CFN8</accession>
<evidence type="ECO:0000313" key="1">
    <source>
        <dbReference type="EMBL" id="KAH7941491.1"/>
    </source>
</evidence>
<gene>
    <name evidence="1" type="ORF">HPB49_014410</name>
</gene>
<comment type="caution">
    <text evidence="1">The sequence shown here is derived from an EMBL/GenBank/DDBJ whole genome shotgun (WGS) entry which is preliminary data.</text>
</comment>
<name>A0ACB8CFN8_DERSI</name>
<sequence length="157" mass="17858">MLPLCAKNHRTERCTSDVSLEDKRSMLRKDGRCFKCTTKGHLVRDCHRRIECTACKRRHASTMCNAEVNESSPSSAPEKTPDIPRHVETNGATPQIADEIFFQTFRAWLTTSTHCCYVHGVLDNGSQRTFLRDDVCKKLKLPSIREMDLVISTFGRA</sequence>
<organism evidence="1 2">
    <name type="scientific">Dermacentor silvarum</name>
    <name type="common">Tick</name>
    <dbReference type="NCBI Taxonomy" id="543639"/>
    <lineage>
        <taxon>Eukaryota</taxon>
        <taxon>Metazoa</taxon>
        <taxon>Ecdysozoa</taxon>
        <taxon>Arthropoda</taxon>
        <taxon>Chelicerata</taxon>
        <taxon>Arachnida</taxon>
        <taxon>Acari</taxon>
        <taxon>Parasitiformes</taxon>
        <taxon>Ixodida</taxon>
        <taxon>Ixodoidea</taxon>
        <taxon>Ixodidae</taxon>
        <taxon>Rhipicephalinae</taxon>
        <taxon>Dermacentor</taxon>
    </lineage>
</organism>
<protein>
    <submittedName>
        <fullName evidence="1">Uncharacterized protein</fullName>
    </submittedName>
</protein>